<dbReference type="InterPro" id="IPR036736">
    <property type="entry name" value="ACP-like_sf"/>
</dbReference>
<evidence type="ECO:0000313" key="11">
    <source>
        <dbReference type="EMBL" id="MEV0972319.1"/>
    </source>
</evidence>
<dbReference type="InterPro" id="IPR009081">
    <property type="entry name" value="PP-bd_ACP"/>
</dbReference>
<dbReference type="Pfam" id="PF00668">
    <property type="entry name" value="Condensation"/>
    <property type="match status" value="1"/>
</dbReference>
<keyword evidence="5" id="KW-0596">Phosphopantetheine</keyword>
<dbReference type="Pfam" id="PF00550">
    <property type="entry name" value="PP-binding"/>
    <property type="match status" value="1"/>
</dbReference>
<dbReference type="PANTHER" id="PTHR45527:SF10">
    <property type="entry name" value="PYOCHELIN SYNTHASE PCHF"/>
    <property type="match status" value="1"/>
</dbReference>
<keyword evidence="6" id="KW-0597">Phosphoprotein</keyword>
<evidence type="ECO:0000256" key="6">
    <source>
        <dbReference type="ARBA" id="ARBA00022553"/>
    </source>
</evidence>
<keyword evidence="12" id="KW-1185">Reference proteome</keyword>
<dbReference type="InterPro" id="IPR001242">
    <property type="entry name" value="Condensation_dom"/>
</dbReference>
<dbReference type="Gene3D" id="1.10.1200.10">
    <property type="entry name" value="ACP-like"/>
    <property type="match status" value="1"/>
</dbReference>
<dbReference type="EMBL" id="JBFALK010000016">
    <property type="protein sequence ID" value="MEV0972319.1"/>
    <property type="molecule type" value="Genomic_DNA"/>
</dbReference>
<evidence type="ECO:0000256" key="9">
    <source>
        <dbReference type="SAM" id="MobiDB-lite"/>
    </source>
</evidence>
<dbReference type="Gene3D" id="3.30.300.30">
    <property type="match status" value="1"/>
</dbReference>
<evidence type="ECO:0000256" key="2">
    <source>
        <dbReference type="ARBA" id="ARBA00005102"/>
    </source>
</evidence>
<dbReference type="InterPro" id="IPR020845">
    <property type="entry name" value="AMP-binding_CS"/>
</dbReference>
<dbReference type="InterPro" id="IPR020459">
    <property type="entry name" value="AMP-binding"/>
</dbReference>
<dbReference type="PROSITE" id="PS00455">
    <property type="entry name" value="AMP_BINDING"/>
    <property type="match status" value="1"/>
</dbReference>
<dbReference type="SUPFAM" id="SSF52777">
    <property type="entry name" value="CoA-dependent acyltransferases"/>
    <property type="match status" value="2"/>
</dbReference>
<comment type="caution">
    <text evidence="11">The sequence shown here is derived from an EMBL/GenBank/DDBJ whole genome shotgun (WGS) entry which is preliminary data.</text>
</comment>
<organism evidence="11 12">
    <name type="scientific">Microtetraspora glauca</name>
    <dbReference type="NCBI Taxonomy" id="1996"/>
    <lineage>
        <taxon>Bacteria</taxon>
        <taxon>Bacillati</taxon>
        <taxon>Actinomycetota</taxon>
        <taxon>Actinomycetes</taxon>
        <taxon>Streptosporangiales</taxon>
        <taxon>Streptosporangiaceae</taxon>
        <taxon>Microtetraspora</taxon>
    </lineage>
</organism>
<feature type="region of interest" description="Disordered" evidence="9">
    <location>
        <begin position="489"/>
        <end position="513"/>
    </location>
</feature>
<dbReference type="Gene3D" id="1.10.10.1830">
    <property type="entry name" value="Non-ribosomal peptide synthase, adenylation domain"/>
    <property type="match status" value="1"/>
</dbReference>
<dbReference type="CDD" id="cd12114">
    <property type="entry name" value="A_NRPS_TlmIV_like"/>
    <property type="match status" value="1"/>
</dbReference>
<protein>
    <recommendedName>
        <fullName evidence="4">Phenyloxazoline synthase MbtB</fullName>
    </recommendedName>
    <alternativeName>
        <fullName evidence="8">Mycobactin synthetase protein B</fullName>
    </alternativeName>
</protein>
<dbReference type="InterPro" id="IPR006162">
    <property type="entry name" value="Ppantetheine_attach_site"/>
</dbReference>
<dbReference type="PROSITE" id="PS50075">
    <property type="entry name" value="CARRIER"/>
    <property type="match status" value="1"/>
</dbReference>
<dbReference type="PROSITE" id="PS00012">
    <property type="entry name" value="PHOSPHOPANTETHEINE"/>
    <property type="match status" value="1"/>
</dbReference>
<dbReference type="SMART" id="SM00823">
    <property type="entry name" value="PKS_PP"/>
    <property type="match status" value="1"/>
</dbReference>
<evidence type="ECO:0000256" key="5">
    <source>
        <dbReference type="ARBA" id="ARBA00022450"/>
    </source>
</evidence>
<sequence>MSVTELLHDVTSRGLTLTAVGGDLRLQGPTERMDAELVARIRAAKPDLLAHLTAPAGLELTPLQGAYLYGRSELVELGNVASHVYHEIEGVWDVERLERALWAVVHRHDALRVSFTPDGRQIVHDRVPVRIRVRDLRALPERARLSSLESYRERCSHRMSPVDRPPLVRAEVSVLADDRMVLHVGHDGLVMDGISMFLFFREWWRAYQDDGTGRDGRDDPGVPLADYVAELCRARDRAPARRSRRYWTDRVDDLAPMPDLPLATSPSSIARPRFTQRLVRLDASPWRELKRRAAAGGITPPALLLAGYAQTLHFWGAGDRFTLNTTFANRPPIHPRMADAVGQFSDVMLVEVGFGTGATFEEWARSLQGRLHGAIENRHHSGVEVLRELGRRGRAARAPYTFNCAIGHVQADVDGTALELFGRETFTVSQTPQVWLNVFAMERHGGLVIQIDGVDELFPEGLLDALATGYQRLLDGLCAGDGWTAVAPDLLPPEQRRRRDEANDTSAPQSDRPLADAFAEHARRRPDAPAVIAGGAVMSYGELHRRARRVAAWLRRHQVGRDELVGLVMARGPEQIVGILGTVLAGAAYLPVDAGLPAARRTYMLRDGRVRCVLSNVGVPDGVPDGVEVLRLPGDVDAAAEEPADPSPPPGAGPDDLAYVLYTSGTTGDPKGVMVSRRSVANVVADCNARFGVDASDRFFGISAFNFDLSAYDVFGALSAGAAIVLPDADRAADPDHWLDLCASAGVTVWNSVPAIVGLLNEQAAGRPEPLPDLRLVMMSGDRIPPGLPAQLLRLKPDLEICSLGGPTETTIWNILHPVGAADDGGRSIPYGRPNANNRAYVLDAAGRDTPDWVTGEICAAGVGLARGYWGDPERTAERFRVDELPGERQGERQGERIYRTGDLGRYLPNGEIEILGRGDFQIKVNGYRIEAGEVETRLVGLETVKQAAVVRQEGARGDRLVAHLAAAGDARPDAEEIRGRLRVHLPDYMIPSAVVWHDALPLTRNGKVDRARLTAVVSPEAASAEAVSAEAEAEAEALSSEAGTRPPDGIAGEIAMMWRKVLDVPDVPYDATFYELGGDSLAAARVLVEVRRRFHVTIPLDQLYEVRTVAAMAARVAAARRGEGTR</sequence>
<accession>A0ABV3GL06</accession>
<dbReference type="Gene3D" id="3.40.50.12780">
    <property type="entry name" value="N-terminal domain of ligase-like"/>
    <property type="match status" value="1"/>
</dbReference>
<dbReference type="SUPFAM" id="SSF56801">
    <property type="entry name" value="Acetyl-CoA synthetase-like"/>
    <property type="match status" value="1"/>
</dbReference>
<dbReference type="InterPro" id="IPR000873">
    <property type="entry name" value="AMP-dep_synth/lig_dom"/>
</dbReference>
<comment type="pathway">
    <text evidence="2">Siderophore biosynthesis; mycobactin biosynthesis.</text>
</comment>
<evidence type="ECO:0000256" key="4">
    <source>
        <dbReference type="ARBA" id="ARBA00016743"/>
    </source>
</evidence>
<dbReference type="InterPro" id="IPR044894">
    <property type="entry name" value="TubC_N_sf"/>
</dbReference>
<dbReference type="NCBIfam" id="TIGR01733">
    <property type="entry name" value="AA-adenyl-dom"/>
    <property type="match status" value="1"/>
</dbReference>
<dbReference type="Gene3D" id="3.30.559.30">
    <property type="entry name" value="Nonribosomal peptide synthetase, condensation domain"/>
    <property type="match status" value="1"/>
</dbReference>
<dbReference type="InterPro" id="IPR020806">
    <property type="entry name" value="PKS_PP-bd"/>
</dbReference>
<name>A0ABV3GL06_MICGL</name>
<evidence type="ECO:0000256" key="1">
    <source>
        <dbReference type="ARBA" id="ARBA00001957"/>
    </source>
</evidence>
<keyword evidence="7" id="KW-0436">Ligase</keyword>
<dbReference type="Gene3D" id="3.30.559.10">
    <property type="entry name" value="Chloramphenicol acetyltransferase-like domain"/>
    <property type="match status" value="1"/>
</dbReference>
<feature type="domain" description="Carrier" evidence="10">
    <location>
        <begin position="1046"/>
        <end position="1121"/>
    </location>
</feature>
<evidence type="ECO:0000256" key="8">
    <source>
        <dbReference type="ARBA" id="ARBA00033440"/>
    </source>
</evidence>
<dbReference type="SUPFAM" id="SSF47336">
    <property type="entry name" value="ACP-like"/>
    <property type="match status" value="1"/>
</dbReference>
<gene>
    <name evidence="11" type="ORF">AB0I59_27275</name>
</gene>
<dbReference type="Pfam" id="PF00501">
    <property type="entry name" value="AMP-binding"/>
    <property type="match status" value="1"/>
</dbReference>
<dbReference type="InterPro" id="IPR042099">
    <property type="entry name" value="ANL_N_sf"/>
</dbReference>
<comment type="cofactor">
    <cofactor evidence="1">
        <name>pantetheine 4'-phosphate</name>
        <dbReference type="ChEBI" id="CHEBI:47942"/>
    </cofactor>
</comment>
<dbReference type="CDD" id="cd19535">
    <property type="entry name" value="Cyc_NRPS"/>
    <property type="match status" value="1"/>
</dbReference>
<dbReference type="PRINTS" id="PR00154">
    <property type="entry name" value="AMPBINDING"/>
</dbReference>
<evidence type="ECO:0000256" key="7">
    <source>
        <dbReference type="ARBA" id="ARBA00022598"/>
    </source>
</evidence>
<evidence type="ECO:0000313" key="12">
    <source>
        <dbReference type="Proteomes" id="UP001551675"/>
    </source>
</evidence>
<reference evidence="11 12" key="1">
    <citation type="submission" date="2024-06" db="EMBL/GenBank/DDBJ databases">
        <title>The Natural Products Discovery Center: Release of the First 8490 Sequenced Strains for Exploring Actinobacteria Biosynthetic Diversity.</title>
        <authorList>
            <person name="Kalkreuter E."/>
            <person name="Kautsar S.A."/>
            <person name="Yang D."/>
            <person name="Bader C.D."/>
            <person name="Teijaro C.N."/>
            <person name="Fluegel L."/>
            <person name="Davis C.M."/>
            <person name="Simpson J.R."/>
            <person name="Lauterbach L."/>
            <person name="Steele A.D."/>
            <person name="Gui C."/>
            <person name="Meng S."/>
            <person name="Li G."/>
            <person name="Viehrig K."/>
            <person name="Ye F."/>
            <person name="Su P."/>
            <person name="Kiefer A.F."/>
            <person name="Nichols A."/>
            <person name="Cepeda A.J."/>
            <person name="Yan W."/>
            <person name="Fan B."/>
            <person name="Jiang Y."/>
            <person name="Adhikari A."/>
            <person name="Zheng C.-J."/>
            <person name="Schuster L."/>
            <person name="Cowan T.M."/>
            <person name="Smanski M.J."/>
            <person name="Chevrette M.G."/>
            <person name="De Carvalho L.P.S."/>
            <person name="Shen B."/>
        </authorList>
    </citation>
    <scope>NUCLEOTIDE SEQUENCE [LARGE SCALE GENOMIC DNA]</scope>
    <source>
        <strain evidence="11 12">NPDC050100</strain>
    </source>
</reference>
<evidence type="ECO:0000256" key="3">
    <source>
        <dbReference type="ARBA" id="ARBA00007380"/>
    </source>
</evidence>
<dbReference type="InterPro" id="IPR025110">
    <property type="entry name" value="AMP-bd_C"/>
</dbReference>
<dbReference type="Pfam" id="PF18563">
    <property type="entry name" value="TubC_N"/>
    <property type="match status" value="1"/>
</dbReference>
<dbReference type="Pfam" id="PF13193">
    <property type="entry name" value="AMP-binding_C"/>
    <property type="match status" value="1"/>
</dbReference>
<dbReference type="RefSeq" id="WP_358137351.1">
    <property type="nucleotide sequence ID" value="NZ_JBFALK010000016.1"/>
</dbReference>
<dbReference type="InterPro" id="IPR045851">
    <property type="entry name" value="AMP-bd_C_sf"/>
</dbReference>
<dbReference type="InterPro" id="IPR057737">
    <property type="entry name" value="Condensation_MtbB-like"/>
</dbReference>
<dbReference type="PANTHER" id="PTHR45527">
    <property type="entry name" value="NONRIBOSOMAL PEPTIDE SYNTHETASE"/>
    <property type="match status" value="1"/>
</dbReference>
<dbReference type="InterPro" id="IPR041464">
    <property type="entry name" value="TubC_N"/>
</dbReference>
<evidence type="ECO:0000259" key="10">
    <source>
        <dbReference type="PROSITE" id="PS50075"/>
    </source>
</evidence>
<proteinExistence type="inferred from homology"/>
<dbReference type="InterPro" id="IPR023213">
    <property type="entry name" value="CAT-like_dom_sf"/>
</dbReference>
<dbReference type="InterPro" id="IPR010071">
    <property type="entry name" value="AA_adenyl_dom"/>
</dbReference>
<comment type="similarity">
    <text evidence="3">Belongs to the ATP-dependent AMP-binding enzyme family. MbtB subfamily.</text>
</comment>
<dbReference type="Proteomes" id="UP001551675">
    <property type="component" value="Unassembled WGS sequence"/>
</dbReference>